<feature type="compositionally biased region" description="Acidic residues" evidence="1">
    <location>
        <begin position="264"/>
        <end position="279"/>
    </location>
</feature>
<feature type="region of interest" description="Disordered" evidence="1">
    <location>
        <begin position="52"/>
        <end position="292"/>
    </location>
</feature>
<gene>
    <name evidence="2" type="ORF">ACFQRB_14420</name>
</gene>
<keyword evidence="3" id="KW-1185">Reference proteome</keyword>
<evidence type="ECO:0000313" key="3">
    <source>
        <dbReference type="Proteomes" id="UP001596368"/>
    </source>
</evidence>
<protein>
    <submittedName>
        <fullName evidence="2">Uncharacterized protein</fullName>
    </submittedName>
</protein>
<comment type="caution">
    <text evidence="2">The sequence shown here is derived from an EMBL/GenBank/DDBJ whole genome shotgun (WGS) entry which is preliminary data.</text>
</comment>
<dbReference type="Proteomes" id="UP001596368">
    <property type="component" value="Unassembled WGS sequence"/>
</dbReference>
<evidence type="ECO:0000256" key="1">
    <source>
        <dbReference type="SAM" id="MobiDB-lite"/>
    </source>
</evidence>
<feature type="compositionally biased region" description="Pro residues" evidence="1">
    <location>
        <begin position="211"/>
        <end position="223"/>
    </location>
</feature>
<reference evidence="2 3" key="1">
    <citation type="journal article" date="2019" name="Int. J. Syst. Evol. Microbiol.">
        <title>The Global Catalogue of Microorganisms (GCM) 10K type strain sequencing project: providing services to taxonomists for standard genome sequencing and annotation.</title>
        <authorList>
            <consortium name="The Broad Institute Genomics Platform"/>
            <consortium name="The Broad Institute Genome Sequencing Center for Infectious Disease"/>
            <person name="Wu L."/>
            <person name="Ma J."/>
        </authorList>
    </citation>
    <scope>NUCLEOTIDE SEQUENCE [LARGE SCALE GENOMIC DNA]</scope>
    <source>
        <strain evidence="2 3">DT92</strain>
    </source>
</reference>
<evidence type="ECO:0000313" key="2">
    <source>
        <dbReference type="EMBL" id="MFC7137320.1"/>
    </source>
</evidence>
<feature type="compositionally biased region" description="Low complexity" evidence="1">
    <location>
        <begin position="52"/>
        <end position="150"/>
    </location>
</feature>
<name>A0ABD5XW67_9EURY</name>
<dbReference type="AlphaFoldDB" id="A0ABD5XW67"/>
<proteinExistence type="predicted"/>
<dbReference type="EMBL" id="JBHSZG010000001">
    <property type="protein sequence ID" value="MFC7137320.1"/>
    <property type="molecule type" value="Genomic_DNA"/>
</dbReference>
<accession>A0ABD5XW67</accession>
<feature type="compositionally biased region" description="Low complexity" evidence="1">
    <location>
        <begin position="239"/>
        <end position="262"/>
    </location>
</feature>
<sequence length="579" mass="58439">MGDVPVRRVVAATLVLAAAVFVGLGADGGTDAALSDTERVGVVVEADEATHADAAAGTSASGTASTPPPNATATPDPDATATSEPNATATPEPNATTTPDPNATATPEPNATATPEPNATATPTPNATATPEPNATATPTPNATATNTTTGVTARDRRPPRRPHGDQTDGARRHRRRRRRRRRRPRRARAGAGLTQGGDGGPATEATPTATPTPTPTPPPVSVTPPATGTADGDGGEDGTPPSTPSTTATASTTTTGTATTDDGGGDGDPDDSEADDDRNDAPAERPFADPALSLSVSAPADVSNDAGAVGAVGGDVDARASWTGDADAVVFVVRAGQPDGTWRELAREAVSVGDADAVDLADAVGNTSFTYVDAANASALDNPTNATAVTRSGAVAVTAVFFDDGERVGQAQRVRTYAFDVTNTGAVDLAVDERDARGLSVDDVAPGTTAERRIRVRNAGAADGTLRLAFANRTAAENGLAEPEAPVDDPGRVELLDALELRVSVADGDGGRTYLVGDADRFVRYGAVADGLGSVPLGSDRTRTVVVEWRVPLDAGNGVMTDSVGFDLRLTLTSDGLG</sequence>
<feature type="compositionally biased region" description="Basic residues" evidence="1">
    <location>
        <begin position="172"/>
        <end position="189"/>
    </location>
</feature>
<organism evidence="2 3">
    <name type="scientific">Halobaculum litoreum</name>
    <dbReference type="NCBI Taxonomy" id="3031998"/>
    <lineage>
        <taxon>Archaea</taxon>
        <taxon>Methanobacteriati</taxon>
        <taxon>Methanobacteriota</taxon>
        <taxon>Stenosarchaea group</taxon>
        <taxon>Halobacteria</taxon>
        <taxon>Halobacteriales</taxon>
        <taxon>Haloferacaceae</taxon>
        <taxon>Halobaculum</taxon>
    </lineage>
</organism>